<feature type="transmembrane region" description="Helical" evidence="4">
    <location>
        <begin position="1298"/>
        <end position="1323"/>
    </location>
</feature>
<evidence type="ECO:0000256" key="3">
    <source>
        <dbReference type="ARBA" id="ARBA00022833"/>
    </source>
</evidence>
<reference evidence="6 7" key="1">
    <citation type="journal article" date="2020" name="ISME J.">
        <title>Uncovering the hidden diversity of litter-decomposition mechanisms in mushroom-forming fungi.</title>
        <authorList>
            <person name="Floudas D."/>
            <person name="Bentzer J."/>
            <person name="Ahren D."/>
            <person name="Johansson T."/>
            <person name="Persson P."/>
            <person name="Tunlid A."/>
        </authorList>
    </citation>
    <scope>NUCLEOTIDE SEQUENCE [LARGE SCALE GENOMIC DNA]</scope>
    <source>
        <strain evidence="6 7">CBS 101986</strain>
    </source>
</reference>
<dbReference type="Pfam" id="PF00550">
    <property type="entry name" value="PP-binding"/>
    <property type="match status" value="1"/>
</dbReference>
<dbReference type="EMBL" id="JAACJJ010000042">
    <property type="protein sequence ID" value="KAF5316557.1"/>
    <property type="molecule type" value="Genomic_DNA"/>
</dbReference>
<feature type="transmembrane region" description="Helical" evidence="4">
    <location>
        <begin position="1354"/>
        <end position="1380"/>
    </location>
</feature>
<sequence length="1767" mass="195543">MAIPLSFLDTHSSDKSSLGDSLAYGISNSAIRSLKDCLCSGSDPVIFSPDTSRPPLLQNDLRDFVSNFALPHSSNRPPLSCNDRVMVVLPSGPENALALLALANYHSCAPVNASCTLMELKDDATRLRAKAIVTTKDIFKRLDLQSVQEELGCEVILFQARSSGPVGLFDMSLPDGISVISPSRPSEEHCLDDYSLILHTSGTSGKKKVVRYSLKTLLVGTWCVVQSWSLKPSDINLNMMPLFHVGGLVRNLLAPVLSGGGAIMCTGFDPNVFWTLAQELKATWYYAAPTVHHAILSSKPSNVIPLNDLNIRLICNAAGGLLPSLATELREVFGAVILPSYGMTECMPIATPPTNYQLERPGCSGIACGPYLSIRAVGDIEKPIDPGMVGAVCVRGLPTFDGYEVSPDLDVPLDTSAFSSEGWFDSGDMGYMDADGYLYITGRSKEIINKGGEVISPFEIEEAVVTAARKHIKTALAFSVPHDVLQETIGLAIVADDSYPRISLQQLHESLKGHLHPSKWPFVLVYMDGVPKNSAGKPLRISLSKRFGFEEFTDAQPSLQRHYEATLPEKQHILTEPIPCCRVSLRLAHVEKAIASISDSMDIALRQRHNASMDAYVSVDPASPVSPADILSKLTNILPGYELPANIHLIPGSLLRHQSGDCDFDAMNKLGLETNEVVMSKRQILVRDIVADLLNVNPALIHKESDFFLLGGNSLLLGKLSYQVRRQSGVNVGIAELFSDSTVLGIASLIEEKETKDSYIHQRDFSPQTPISSSSSSTAVSMDYDYEHDLEYGPTRKGRGQTHPLALIVQAIPFVLFYSSKSALTWTLLLYVLSFLVDLSRGSFWDRLVALVTSIIAARMTARILCPFSAIAFKWIIIGRYKPGVYRMWSGYYLRWWIVNQSLRIAGRGIFAMHPSLSLLYYRLLGAKIGRNVYVDPRSKLFECDLIELKDGCHIDTASLRGFCVERDGYFRLAPITIGRNAFVNTYTFLSPGTHISDGQVYGPHASSYDDPSPKPYAAYNRTLQKEPMLLLRLLVAWPIIAAVTFVSYIPWFAAIYAMVSLTHISREGLNDLEAVIYWFSEPKRVLFHAFSRIARALFQPLIQLALGILVKRMLGLNAEMTNTAQDSQLVLLRRYINGTLLSKAAMRKAFSILGTHYEVVSIVYRAMGAKIGRHVYWPGSGLYCPDPELLDIGDDVVFGSRSALITTDRLGSGKIIIEAGAMIADRVVILPNTTVGRGAVMGSGALGKRNTTYEPNSTWIGNDKGEAVCLNRGSKENLASDTMTPFGKAFYQRKASYFVFPYWLVVVIGTLVTALSATYWSISAVGAAQILRTLQIHLRYIHLFAPHWYSISFVYVIISASFSITFTIQGILSMLWTIATKWIVIGQRHPGRYDWDQSSYCQQWQLHLVLSRFMFQGFGYGGVLSPLSGSAYLVWFYRALGAQIGRDCAIWAGGKAGLMTEPDLVELGDSVNLDECSVVAHLNSRGRFSLNRLKITNNCAMRAGSRLLSGASMEEGSMLCEHTLLTSGDIADAGQGYVGWPAKVHDRMLETNWNEDKSALPSPPPESVAVLTCPLCGHFPKDSTVSECGHLFCQGCIARSLKTRLDWRNWTELSGLVQHRKFPELQLNHTSDPLPFAIYCSIPHSTGTQDPDSPNPTASTLVAETETSLDLEEARAELRKTGMDFESIGHNLGDMNSCYEYDVEKYDSPRAYVNNYQARFFESARMRWIMPQGEARIEQKMLFKERHIFDTQFYRWLVSRHSVASY</sequence>
<dbReference type="OrthoDB" id="3633556at2759"/>
<dbReference type="InterPro" id="IPR018957">
    <property type="entry name" value="Znf_C3HC4_RING-type"/>
</dbReference>
<dbReference type="PROSITE" id="PS00518">
    <property type="entry name" value="ZF_RING_1"/>
    <property type="match status" value="1"/>
</dbReference>
<keyword evidence="1" id="KW-0479">Metal-binding</keyword>
<keyword evidence="4" id="KW-1133">Transmembrane helix</keyword>
<evidence type="ECO:0000256" key="4">
    <source>
        <dbReference type="SAM" id="Phobius"/>
    </source>
</evidence>
<dbReference type="Gene3D" id="3.30.40.10">
    <property type="entry name" value="Zinc/RING finger domain, C3HC4 (zinc finger)"/>
    <property type="match status" value="1"/>
</dbReference>
<keyword evidence="4" id="KW-0812">Transmembrane</keyword>
<dbReference type="GO" id="GO:0008270">
    <property type="term" value="F:zinc ion binding"/>
    <property type="evidence" value="ECO:0007669"/>
    <property type="project" value="UniProtKB-KW"/>
</dbReference>
<evidence type="ECO:0000256" key="2">
    <source>
        <dbReference type="ARBA" id="ARBA00022771"/>
    </source>
</evidence>
<protein>
    <recommendedName>
        <fullName evidence="5">Carrier domain-containing protein</fullName>
    </recommendedName>
</protein>
<keyword evidence="3" id="KW-0862">Zinc</keyword>
<evidence type="ECO:0000313" key="6">
    <source>
        <dbReference type="EMBL" id="KAF5316557.1"/>
    </source>
</evidence>
<dbReference type="PANTHER" id="PTHR43201:SF10">
    <property type="entry name" value="CARRIER DOMAIN-CONTAINING PROTEIN"/>
    <property type="match status" value="1"/>
</dbReference>
<dbReference type="GO" id="GO:0006631">
    <property type="term" value="P:fatty acid metabolic process"/>
    <property type="evidence" value="ECO:0007669"/>
    <property type="project" value="TreeGrafter"/>
</dbReference>
<proteinExistence type="predicted"/>
<dbReference type="PROSITE" id="PS50075">
    <property type="entry name" value="CARRIER"/>
    <property type="match status" value="1"/>
</dbReference>
<dbReference type="Pfam" id="PF00097">
    <property type="entry name" value="zf-C3HC4"/>
    <property type="match status" value="1"/>
</dbReference>
<name>A0A8H5EY59_9AGAR</name>
<dbReference type="InterPro" id="IPR036736">
    <property type="entry name" value="ACP-like_sf"/>
</dbReference>
<dbReference type="Gene3D" id="2.160.10.10">
    <property type="entry name" value="Hexapeptide repeat proteins"/>
    <property type="match status" value="3"/>
</dbReference>
<dbReference type="PANTHER" id="PTHR43201">
    <property type="entry name" value="ACYL-COA SYNTHETASE"/>
    <property type="match status" value="1"/>
</dbReference>
<dbReference type="Gene3D" id="1.10.1200.10">
    <property type="entry name" value="ACP-like"/>
    <property type="match status" value="1"/>
</dbReference>
<feature type="transmembrane region" description="Helical" evidence="4">
    <location>
        <begin position="1418"/>
        <end position="1438"/>
    </location>
</feature>
<dbReference type="SUPFAM" id="SSF56801">
    <property type="entry name" value="Acetyl-CoA synthetase-like"/>
    <property type="match status" value="1"/>
</dbReference>
<keyword evidence="4" id="KW-0472">Membrane</keyword>
<dbReference type="Gene3D" id="3.30.300.30">
    <property type="match status" value="1"/>
</dbReference>
<evidence type="ECO:0000259" key="5">
    <source>
        <dbReference type="PROSITE" id="PS50075"/>
    </source>
</evidence>
<dbReference type="InterPro" id="IPR000873">
    <property type="entry name" value="AMP-dep_synth/lig_dom"/>
</dbReference>
<dbReference type="Gene3D" id="3.40.50.12780">
    <property type="entry name" value="N-terminal domain of ligase-like"/>
    <property type="match status" value="1"/>
</dbReference>
<feature type="transmembrane region" description="Helical" evidence="4">
    <location>
        <begin position="1030"/>
        <end position="1060"/>
    </location>
</feature>
<dbReference type="InterPro" id="IPR009081">
    <property type="entry name" value="PP-bd_ACP"/>
</dbReference>
<dbReference type="InterPro" id="IPR011004">
    <property type="entry name" value="Trimer_LpxA-like_sf"/>
</dbReference>
<dbReference type="GO" id="GO:0031956">
    <property type="term" value="F:medium-chain fatty acid-CoA ligase activity"/>
    <property type="evidence" value="ECO:0007669"/>
    <property type="project" value="TreeGrafter"/>
</dbReference>
<dbReference type="SUPFAM" id="SSF51161">
    <property type="entry name" value="Trimeric LpxA-like enzymes"/>
    <property type="match status" value="3"/>
</dbReference>
<comment type="caution">
    <text evidence="6">The sequence shown here is derived from an EMBL/GenBank/DDBJ whole genome shotgun (WGS) entry which is preliminary data.</text>
</comment>
<keyword evidence="7" id="KW-1185">Reference proteome</keyword>
<dbReference type="InterPro" id="IPR042099">
    <property type="entry name" value="ANL_N_sf"/>
</dbReference>
<dbReference type="SUPFAM" id="SSF57850">
    <property type="entry name" value="RING/U-box"/>
    <property type="match status" value="1"/>
</dbReference>
<evidence type="ECO:0000256" key="1">
    <source>
        <dbReference type="ARBA" id="ARBA00022723"/>
    </source>
</evidence>
<feature type="domain" description="Carrier" evidence="5">
    <location>
        <begin position="680"/>
        <end position="754"/>
    </location>
</feature>
<dbReference type="InterPro" id="IPR045851">
    <property type="entry name" value="AMP-bd_C_sf"/>
</dbReference>
<keyword evidence="2" id="KW-0863">Zinc-finger</keyword>
<gene>
    <name evidence="6" type="ORF">D9619_006740</name>
</gene>
<dbReference type="Pfam" id="PF00501">
    <property type="entry name" value="AMP-binding"/>
    <property type="match status" value="1"/>
</dbReference>
<dbReference type="InterPro" id="IPR013083">
    <property type="entry name" value="Znf_RING/FYVE/PHD"/>
</dbReference>
<accession>A0A8H5EY59</accession>
<dbReference type="InterPro" id="IPR017907">
    <property type="entry name" value="Znf_RING_CS"/>
</dbReference>
<dbReference type="Proteomes" id="UP000567179">
    <property type="component" value="Unassembled WGS sequence"/>
</dbReference>
<organism evidence="6 7">
    <name type="scientific">Psilocybe cf. subviscida</name>
    <dbReference type="NCBI Taxonomy" id="2480587"/>
    <lineage>
        <taxon>Eukaryota</taxon>
        <taxon>Fungi</taxon>
        <taxon>Dikarya</taxon>
        <taxon>Basidiomycota</taxon>
        <taxon>Agaricomycotina</taxon>
        <taxon>Agaricomycetes</taxon>
        <taxon>Agaricomycetidae</taxon>
        <taxon>Agaricales</taxon>
        <taxon>Agaricineae</taxon>
        <taxon>Strophariaceae</taxon>
        <taxon>Psilocybe</taxon>
    </lineage>
</organism>
<evidence type="ECO:0000313" key="7">
    <source>
        <dbReference type="Proteomes" id="UP000567179"/>
    </source>
</evidence>
<dbReference type="SUPFAM" id="SSF47336">
    <property type="entry name" value="ACP-like"/>
    <property type="match status" value="1"/>
</dbReference>